<keyword evidence="2" id="KW-0479">Metal-binding</keyword>
<dbReference type="Proteomes" id="UP001345691">
    <property type="component" value="Unassembled WGS sequence"/>
</dbReference>
<comment type="subcellular location">
    <subcellularLocation>
        <location evidence="1">Nucleus</location>
    </subcellularLocation>
</comment>
<keyword evidence="9" id="KW-1185">Reference proteome</keyword>
<gene>
    <name evidence="8" type="ORF">LTR69_005920</name>
</gene>
<organism evidence="8 9">
    <name type="scientific">Exophiala sideris</name>
    <dbReference type="NCBI Taxonomy" id="1016849"/>
    <lineage>
        <taxon>Eukaryota</taxon>
        <taxon>Fungi</taxon>
        <taxon>Dikarya</taxon>
        <taxon>Ascomycota</taxon>
        <taxon>Pezizomycotina</taxon>
        <taxon>Eurotiomycetes</taxon>
        <taxon>Chaetothyriomycetidae</taxon>
        <taxon>Chaetothyriales</taxon>
        <taxon>Herpotrichiellaceae</taxon>
        <taxon>Exophiala</taxon>
    </lineage>
</organism>
<proteinExistence type="predicted"/>
<evidence type="ECO:0000313" key="9">
    <source>
        <dbReference type="Proteomes" id="UP001345691"/>
    </source>
</evidence>
<dbReference type="CDD" id="cd12148">
    <property type="entry name" value="fungal_TF_MHR"/>
    <property type="match status" value="1"/>
</dbReference>
<dbReference type="InterPro" id="IPR007219">
    <property type="entry name" value="XnlR_reg_dom"/>
</dbReference>
<sequence length="638" mass="71227">MLTTNGSPQRTVPPPSATLPSPNPVNSLDQPQHRDGNEQSQIVPLVQQEPDRNNTSDMPLDISLSPLGSEPLFDVYFQGFAPGTDQYRIFTPDWLGAQETHDFNQNLISQNPPLIDKVLLESNGVQGRQSFAAASEQAESVHTLTSLDQPALFSIDIPTSIADHLLFASLLGKSPTEQQRYENLDLESALLLNGIFALAARFSEKTDFWTSDIKMRGEPFAKKAQALCDLASREEEENHLTMKYLNGCILLTYYQLTSRPSFRAWAGVGLCCRLAYALCIHQVDRDSESLPSDGQVFVEEWYHKEERRRAWWTIFQMDNFASVIGGRPYSLDMRRSDVWLPVSDEAWFDLRPMPSAPISTKGPGAAWRSLLDIDNKDAYAWYLVCNFLLRSAQEEFEKRDRSMGNLQILQSAIHCYSLSLPPNLRLRSNNLDFTENSFGAQNWIIAIHFMIHSNNIIINLGFYAEGLKIQAPTISGVSAFQDESTSPEMSTGSPAQQCGKVLRDQIGVIRMWTPDVIPLASPFITAAIVGPAAAHSVDRAALLESDSHDEALLALDGSVLDLVLRRFSEYWGIGIFCLGEYGRGRLRAPYLTCLDLLEVIDAPEPTEALKSKGYPSTWVQSILKRAQFLRSGSSRLVS</sequence>
<feature type="region of interest" description="Disordered" evidence="6">
    <location>
        <begin position="1"/>
        <end position="39"/>
    </location>
</feature>
<keyword evidence="4" id="KW-0804">Transcription</keyword>
<evidence type="ECO:0000256" key="3">
    <source>
        <dbReference type="ARBA" id="ARBA00023015"/>
    </source>
</evidence>
<feature type="compositionally biased region" description="Pro residues" evidence="6">
    <location>
        <begin position="11"/>
        <end position="23"/>
    </location>
</feature>
<dbReference type="PANTHER" id="PTHR47338">
    <property type="entry name" value="ZN(II)2CYS6 TRANSCRIPTION FACTOR (EUROFUNG)-RELATED"/>
    <property type="match status" value="1"/>
</dbReference>
<protein>
    <recommendedName>
        <fullName evidence="7">Xylanolytic transcriptional activator regulatory domain-containing protein</fullName>
    </recommendedName>
</protein>
<dbReference type="EMBL" id="JAVRRF010000011">
    <property type="protein sequence ID" value="KAK5060603.1"/>
    <property type="molecule type" value="Genomic_DNA"/>
</dbReference>
<comment type="caution">
    <text evidence="8">The sequence shown here is derived from an EMBL/GenBank/DDBJ whole genome shotgun (WGS) entry which is preliminary data.</text>
</comment>
<accession>A0ABR0JBS1</accession>
<dbReference type="PANTHER" id="PTHR47338:SF10">
    <property type="entry name" value="TRANSCRIPTION FACTOR DOMAIN-CONTAINING PROTEIN-RELATED"/>
    <property type="match status" value="1"/>
</dbReference>
<dbReference type="SMART" id="SM00906">
    <property type="entry name" value="Fungal_trans"/>
    <property type="match status" value="1"/>
</dbReference>
<keyword evidence="5" id="KW-0539">Nucleus</keyword>
<feature type="compositionally biased region" description="Polar residues" evidence="6">
    <location>
        <begin position="1"/>
        <end position="10"/>
    </location>
</feature>
<dbReference type="InterPro" id="IPR050815">
    <property type="entry name" value="TF_fung"/>
</dbReference>
<evidence type="ECO:0000256" key="5">
    <source>
        <dbReference type="ARBA" id="ARBA00023242"/>
    </source>
</evidence>
<evidence type="ECO:0000256" key="6">
    <source>
        <dbReference type="SAM" id="MobiDB-lite"/>
    </source>
</evidence>
<evidence type="ECO:0000256" key="1">
    <source>
        <dbReference type="ARBA" id="ARBA00004123"/>
    </source>
</evidence>
<evidence type="ECO:0000313" key="8">
    <source>
        <dbReference type="EMBL" id="KAK5060603.1"/>
    </source>
</evidence>
<feature type="domain" description="Xylanolytic transcriptional activator regulatory" evidence="7">
    <location>
        <begin position="264"/>
        <end position="347"/>
    </location>
</feature>
<evidence type="ECO:0000259" key="7">
    <source>
        <dbReference type="SMART" id="SM00906"/>
    </source>
</evidence>
<name>A0ABR0JBS1_9EURO</name>
<dbReference type="Pfam" id="PF04082">
    <property type="entry name" value="Fungal_trans"/>
    <property type="match status" value="1"/>
</dbReference>
<evidence type="ECO:0000256" key="4">
    <source>
        <dbReference type="ARBA" id="ARBA00023163"/>
    </source>
</evidence>
<reference evidence="8 9" key="1">
    <citation type="submission" date="2023-08" db="EMBL/GenBank/DDBJ databases">
        <title>Black Yeasts Isolated from many extreme environments.</title>
        <authorList>
            <person name="Coleine C."/>
            <person name="Stajich J.E."/>
            <person name="Selbmann L."/>
        </authorList>
    </citation>
    <scope>NUCLEOTIDE SEQUENCE [LARGE SCALE GENOMIC DNA]</scope>
    <source>
        <strain evidence="8 9">CCFEE 6328</strain>
    </source>
</reference>
<keyword evidence="3" id="KW-0805">Transcription regulation</keyword>
<evidence type="ECO:0000256" key="2">
    <source>
        <dbReference type="ARBA" id="ARBA00022723"/>
    </source>
</evidence>